<dbReference type="InParanoid" id="A0A1Y2M1E0"/>
<evidence type="ECO:0000313" key="1">
    <source>
        <dbReference type="EMBL" id="OSS49257.1"/>
    </source>
</evidence>
<organism evidence="1 2">
    <name type="scientific">Epicoccum nigrum</name>
    <name type="common">Soil fungus</name>
    <name type="synonym">Epicoccum purpurascens</name>
    <dbReference type="NCBI Taxonomy" id="105696"/>
    <lineage>
        <taxon>Eukaryota</taxon>
        <taxon>Fungi</taxon>
        <taxon>Dikarya</taxon>
        <taxon>Ascomycota</taxon>
        <taxon>Pezizomycotina</taxon>
        <taxon>Dothideomycetes</taxon>
        <taxon>Pleosporomycetidae</taxon>
        <taxon>Pleosporales</taxon>
        <taxon>Pleosporineae</taxon>
        <taxon>Didymellaceae</taxon>
        <taxon>Epicoccum</taxon>
    </lineage>
</organism>
<dbReference type="STRING" id="105696.A0A1Y2M1E0"/>
<keyword evidence="2" id="KW-1185">Reference proteome</keyword>
<dbReference type="AlphaFoldDB" id="A0A1Y2M1E0"/>
<dbReference type="OMA" id="SKWCNIA"/>
<reference evidence="1 2" key="1">
    <citation type="journal article" date="2017" name="Genome Announc.">
        <title>Genome sequence of the saprophytic ascomycete Epicoccum nigrum ICMP 19927 strain isolated from New Zealand.</title>
        <authorList>
            <person name="Fokin M."/>
            <person name="Fleetwood D."/>
            <person name="Weir B.S."/>
            <person name="Villas-Boas S.G."/>
        </authorList>
    </citation>
    <scope>NUCLEOTIDE SEQUENCE [LARGE SCALE GENOMIC DNA]</scope>
    <source>
        <strain evidence="1 2">ICMP 19927</strain>
    </source>
</reference>
<dbReference type="Gene3D" id="3.80.10.10">
    <property type="entry name" value="Ribonuclease Inhibitor"/>
    <property type="match status" value="1"/>
</dbReference>
<accession>A0A1Y2M1E0</accession>
<name>A0A1Y2M1E0_EPING</name>
<dbReference type="InterPro" id="IPR032675">
    <property type="entry name" value="LRR_dom_sf"/>
</dbReference>
<sequence length="603" mass="68661">MEDLPLLVLDTLCEYLTDIEDNRASLRSFALTSKTCHAAAKRQLFSDLKLDGRLQPFLERLARLEDVLDRSSARRFVRTLRIGYCSKGFMQIQRQSSEEAFWAPLVQFISTLTLQKFVWDQPYLPPCCILLALRDQLPSCCLYVEYLDLPSPRQKEASQDIVDKTYVLATLPNLHSIGVPYSNAEWRNYKRDSVLQMTAGLAAGLRHVSIWETEMDLWETEPWHGSYSVPNYVCPVPVGTKGKLQSLKIKAVAVTGSQLARWDVHTDFSVLRTLKLSRVELSALQVLTALAEGDKFRCLRDLNLAAVRAESEDRDEIESKMTRLMLSLCPLVSLALAAIGEASYNAAISRHGASLQVLRMTETILSSQQVELLVQSCPRVELLEIEILRSAGDCVELATYRTLGSLRYLEYLELRLHCISYRPTGDPNGRNAWETRSTLSAGEMRKVLINTALDKQLALSISQTITAAHPSVEHDLPPKLREIRLRVHPVSSESYPLSQSFQHLLELIGRGWSYRLYPRDTNQSTAHIEELPETIRTRMRWNVTQWVERLIWSDIDHEKTMVMNAWKALWPATGPNWMDKWRGTPLAIETGIDDSFCDPDKSR</sequence>
<dbReference type="EMBL" id="KZ107844">
    <property type="protein sequence ID" value="OSS49257.1"/>
    <property type="molecule type" value="Genomic_DNA"/>
</dbReference>
<protein>
    <submittedName>
        <fullName evidence="1">Uncharacterized protein</fullName>
    </submittedName>
</protein>
<dbReference type="SUPFAM" id="SSF52047">
    <property type="entry name" value="RNI-like"/>
    <property type="match status" value="1"/>
</dbReference>
<gene>
    <name evidence="1" type="ORF">B5807_05660</name>
</gene>
<dbReference type="Proteomes" id="UP000193240">
    <property type="component" value="Unassembled WGS sequence"/>
</dbReference>
<proteinExistence type="predicted"/>
<evidence type="ECO:0000313" key="2">
    <source>
        <dbReference type="Proteomes" id="UP000193240"/>
    </source>
</evidence>